<sequence>MKKLTALLALLGLGGLAYYKYKMTPEEKEKLKEKLNSAKEDAESFAKNLKENVDQKLEQAKSELGNLKKNTEEASNDLLKEAEDMYN</sequence>
<reference evidence="2 3" key="1">
    <citation type="submission" date="2019-01" db="EMBL/GenBank/DDBJ databases">
        <title>Whole Genome of Ornithobacterium rhinotracheale FARPER-174b.</title>
        <authorList>
            <person name="Tataje-Lavanda L.A."/>
            <person name="Montalvan A."/>
            <person name="Montesinos R."/>
            <person name="Zimic M."/>
            <person name="Fernandez-Sanchez M."/>
            <person name="Fernandez-Diaz M."/>
        </authorList>
    </citation>
    <scope>NUCLEOTIDE SEQUENCE [LARGE SCALE GENOMIC DNA]</scope>
    <source>
        <strain evidence="2 3">FARPER-174b</strain>
    </source>
</reference>
<accession>A0A3R5YVX2</accession>
<dbReference type="AlphaFoldDB" id="A0A3R5YVX2"/>
<protein>
    <submittedName>
        <fullName evidence="2">YtxH domain-containing protein</fullName>
    </submittedName>
</protein>
<organism evidence="2 3">
    <name type="scientific">Ornithobacterium rhinotracheale</name>
    <dbReference type="NCBI Taxonomy" id="28251"/>
    <lineage>
        <taxon>Bacteria</taxon>
        <taxon>Pseudomonadati</taxon>
        <taxon>Bacteroidota</taxon>
        <taxon>Flavobacteriia</taxon>
        <taxon>Flavobacteriales</taxon>
        <taxon>Weeksellaceae</taxon>
        <taxon>Ornithobacterium</taxon>
    </lineage>
</organism>
<feature type="compositionally biased region" description="Basic and acidic residues" evidence="1">
    <location>
        <begin position="78"/>
        <end position="87"/>
    </location>
</feature>
<dbReference type="Proteomes" id="UP000287701">
    <property type="component" value="Chromosome"/>
</dbReference>
<dbReference type="RefSeq" id="WP_128501203.1">
    <property type="nucleotide sequence ID" value="NZ_CP035107.1"/>
</dbReference>
<feature type="region of interest" description="Disordered" evidence="1">
    <location>
        <begin position="61"/>
        <end position="87"/>
    </location>
</feature>
<proteinExistence type="predicted"/>
<evidence type="ECO:0000256" key="1">
    <source>
        <dbReference type="SAM" id="MobiDB-lite"/>
    </source>
</evidence>
<dbReference type="EMBL" id="CP035107">
    <property type="protein sequence ID" value="QAR30726.1"/>
    <property type="molecule type" value="Genomic_DNA"/>
</dbReference>
<evidence type="ECO:0000313" key="3">
    <source>
        <dbReference type="Proteomes" id="UP000287701"/>
    </source>
</evidence>
<name>A0A3R5YVX2_ORNRH</name>
<evidence type="ECO:0000313" key="2">
    <source>
        <dbReference type="EMBL" id="QAR30726.1"/>
    </source>
</evidence>
<gene>
    <name evidence="2" type="ORF">EQP59_04920</name>
</gene>